<protein>
    <recommendedName>
        <fullName evidence="2">Beta-xylosidase C-terminal Concanavalin A-like domain-containing protein</fullName>
    </recommendedName>
</protein>
<keyword evidence="1" id="KW-0472">Membrane</keyword>
<dbReference type="AlphaFoldDB" id="A0A1J4TN96"/>
<dbReference type="InterPro" id="IPR013320">
    <property type="entry name" value="ConA-like_dom_sf"/>
</dbReference>
<dbReference type="Gene3D" id="2.60.120.560">
    <property type="entry name" value="Exo-inulinase, domain 1"/>
    <property type="match status" value="1"/>
</dbReference>
<sequence length="392" mass="43648">MLSKKYLSYAVIILVTVLIGAYLLVIKKDTKPVSPEDLTSQTVQIKFTDKSFKYDSSAFKKESSLSVASFEEDEKWQGDGEADIVAVWDGDMSLLLESKNNAKKEASLAKTSDLSKYSFLKLAVYQKTDPTDLEVFRLYFSNKDKSNGAYYTFTNLNKGWNVLLIPKSKFSPLSGKSTSTFDWGKIEKVGFELASKANSSTTMNIDSLTAFADDAYTSDWLTNNSLMLDLAKDKDGAVHILARNYGASTALLKKLSGLSNFTIQAKLQPMKVAARSGLFIRGDYKTNYGYYFMIDGVNGNRWQIFKISKIDNQTKTTDLKKGTIDNFTVDENKPVYLKVEAKGIAFKYSLSTDGKSFTQLGEVEDSDIKQGGIGIAVYDRGATVFDNFEFSQ</sequence>
<keyword evidence="1" id="KW-1133">Transmembrane helix</keyword>
<reference evidence="3 4" key="1">
    <citation type="journal article" date="2016" name="Environ. Microbiol.">
        <title>Genomic resolution of a cold subsurface aquifer community provides metabolic insights for novel microbes adapted to high CO concentrations.</title>
        <authorList>
            <person name="Probst A.J."/>
            <person name="Castelle C.J."/>
            <person name="Singh A."/>
            <person name="Brown C.T."/>
            <person name="Anantharaman K."/>
            <person name="Sharon I."/>
            <person name="Hug L.A."/>
            <person name="Burstein D."/>
            <person name="Emerson J.B."/>
            <person name="Thomas B.C."/>
            <person name="Banfield J.F."/>
        </authorList>
    </citation>
    <scope>NUCLEOTIDE SEQUENCE [LARGE SCALE GENOMIC DNA]</scope>
    <source>
        <strain evidence="3">CG1_02_37_22</strain>
    </source>
</reference>
<accession>A0A1J4TN96</accession>
<name>A0A1J4TN96_9BACT</name>
<dbReference type="InterPro" id="IPR008979">
    <property type="entry name" value="Galactose-bd-like_sf"/>
</dbReference>
<keyword evidence="1" id="KW-0812">Transmembrane</keyword>
<comment type="caution">
    <text evidence="3">The sequence shown here is derived from an EMBL/GenBank/DDBJ whole genome shotgun (WGS) entry which is preliminary data.</text>
</comment>
<evidence type="ECO:0000256" key="1">
    <source>
        <dbReference type="SAM" id="Phobius"/>
    </source>
</evidence>
<gene>
    <name evidence="3" type="ORF">AUJ73_04185</name>
</gene>
<dbReference type="EMBL" id="MNUY01000066">
    <property type="protein sequence ID" value="OIO13152.1"/>
    <property type="molecule type" value="Genomic_DNA"/>
</dbReference>
<organism evidence="3 4">
    <name type="scientific">Candidatus Gottesmanbacteria bacterium CG1_02_37_22</name>
    <dbReference type="NCBI Taxonomy" id="1805209"/>
    <lineage>
        <taxon>Bacteria</taxon>
        <taxon>Candidatus Gottesmaniibacteriota</taxon>
    </lineage>
</organism>
<dbReference type="Proteomes" id="UP000183120">
    <property type="component" value="Unassembled WGS sequence"/>
</dbReference>
<dbReference type="SUPFAM" id="SSF49899">
    <property type="entry name" value="Concanavalin A-like lectins/glucanases"/>
    <property type="match status" value="1"/>
</dbReference>
<evidence type="ECO:0000313" key="3">
    <source>
        <dbReference type="EMBL" id="OIO13152.1"/>
    </source>
</evidence>
<dbReference type="SUPFAM" id="SSF49785">
    <property type="entry name" value="Galactose-binding domain-like"/>
    <property type="match status" value="1"/>
</dbReference>
<dbReference type="Pfam" id="PF17851">
    <property type="entry name" value="GH43_C2"/>
    <property type="match status" value="1"/>
</dbReference>
<dbReference type="InterPro" id="IPR041542">
    <property type="entry name" value="GH43_C2"/>
</dbReference>
<feature type="transmembrane region" description="Helical" evidence="1">
    <location>
        <begin position="6"/>
        <end position="25"/>
    </location>
</feature>
<dbReference type="STRING" id="1805209.AUJ73_04185"/>
<feature type="domain" description="Beta-xylosidase C-terminal Concanavalin A-like" evidence="2">
    <location>
        <begin position="260"/>
        <end position="365"/>
    </location>
</feature>
<evidence type="ECO:0000313" key="4">
    <source>
        <dbReference type="Proteomes" id="UP000183120"/>
    </source>
</evidence>
<evidence type="ECO:0000259" key="2">
    <source>
        <dbReference type="Pfam" id="PF17851"/>
    </source>
</evidence>
<proteinExistence type="predicted"/>